<evidence type="ECO:0000313" key="3">
    <source>
        <dbReference type="Proteomes" id="UP000479000"/>
    </source>
</evidence>
<feature type="compositionally biased region" description="Low complexity" evidence="1">
    <location>
        <begin position="33"/>
        <end position="42"/>
    </location>
</feature>
<gene>
    <name evidence="2" type="ORF">NTEN_LOCUS14157</name>
</gene>
<evidence type="ECO:0000313" key="2">
    <source>
        <dbReference type="EMBL" id="CAB0008958.1"/>
    </source>
</evidence>
<accession>A0A6H5GZV2</accession>
<sequence>MTTNPLRAATGRRPSPTFNAHFQRLAATRARPGGHPCTPSPSGGSGRRRGEAPLRSRSIRPPALRRPPGSNKAPRKRRRVGARERMEGAARPRKREREAARGMGLLNPPRPLASAILPQPPLTFRRGMRAE</sequence>
<feature type="region of interest" description="Disordered" evidence="1">
    <location>
        <begin position="1"/>
        <end position="131"/>
    </location>
</feature>
<keyword evidence="3" id="KW-1185">Reference proteome</keyword>
<dbReference type="AlphaFoldDB" id="A0A6H5GZV2"/>
<feature type="compositionally biased region" description="Basic and acidic residues" evidence="1">
    <location>
        <begin position="81"/>
        <end position="100"/>
    </location>
</feature>
<proteinExistence type="predicted"/>
<organism evidence="2 3">
    <name type="scientific">Nesidiocoris tenuis</name>
    <dbReference type="NCBI Taxonomy" id="355587"/>
    <lineage>
        <taxon>Eukaryota</taxon>
        <taxon>Metazoa</taxon>
        <taxon>Ecdysozoa</taxon>
        <taxon>Arthropoda</taxon>
        <taxon>Hexapoda</taxon>
        <taxon>Insecta</taxon>
        <taxon>Pterygota</taxon>
        <taxon>Neoptera</taxon>
        <taxon>Paraneoptera</taxon>
        <taxon>Hemiptera</taxon>
        <taxon>Heteroptera</taxon>
        <taxon>Panheteroptera</taxon>
        <taxon>Cimicomorpha</taxon>
        <taxon>Miridae</taxon>
        <taxon>Dicyphina</taxon>
        <taxon>Nesidiocoris</taxon>
    </lineage>
</organism>
<dbReference type="Proteomes" id="UP000479000">
    <property type="component" value="Unassembled WGS sequence"/>
</dbReference>
<name>A0A6H5GZV2_9HEMI</name>
<evidence type="ECO:0000256" key="1">
    <source>
        <dbReference type="SAM" id="MobiDB-lite"/>
    </source>
</evidence>
<dbReference type="EMBL" id="CADCXU010021197">
    <property type="protein sequence ID" value="CAB0008958.1"/>
    <property type="molecule type" value="Genomic_DNA"/>
</dbReference>
<reference evidence="2 3" key="1">
    <citation type="submission" date="2020-02" db="EMBL/GenBank/DDBJ databases">
        <authorList>
            <person name="Ferguson B K."/>
        </authorList>
    </citation>
    <scope>NUCLEOTIDE SEQUENCE [LARGE SCALE GENOMIC DNA]</scope>
</reference>
<protein>
    <submittedName>
        <fullName evidence="2">Uncharacterized protein</fullName>
    </submittedName>
</protein>
<feature type="non-terminal residue" evidence="2">
    <location>
        <position position="131"/>
    </location>
</feature>